<feature type="compositionally biased region" description="Low complexity" evidence="1">
    <location>
        <begin position="92"/>
        <end position="112"/>
    </location>
</feature>
<dbReference type="AlphaFoldDB" id="A0A401RB74"/>
<accession>A0A401RB74</accession>
<dbReference type="EMBL" id="BHXC01000007">
    <property type="protein sequence ID" value="GCB94901.1"/>
    <property type="molecule type" value="Genomic_DNA"/>
</dbReference>
<comment type="caution">
    <text evidence="2">The sequence shown here is derived from an EMBL/GenBank/DDBJ whole genome shotgun (WGS) entry which is preliminary data.</text>
</comment>
<dbReference type="Proteomes" id="UP000288351">
    <property type="component" value="Unassembled WGS sequence"/>
</dbReference>
<proteinExistence type="predicted"/>
<reference evidence="2 3" key="1">
    <citation type="journal article" date="2019" name="Microbiol. Resour. Announc.">
        <title>Draft Genome Sequence of the Most Traditional epsilon-Poly-l-Lysine Producer, Streptomyces albulus NBRC14147.</title>
        <authorList>
            <person name="Yamanaka K."/>
            <person name="Hamano Y."/>
        </authorList>
    </citation>
    <scope>NUCLEOTIDE SEQUENCE [LARGE SCALE GENOMIC DNA]</scope>
    <source>
        <strain evidence="2 3">NBRC 14147</strain>
    </source>
</reference>
<protein>
    <submittedName>
        <fullName evidence="2">Uncharacterized protein</fullName>
    </submittedName>
</protein>
<evidence type="ECO:0000313" key="2">
    <source>
        <dbReference type="EMBL" id="GCB94901.1"/>
    </source>
</evidence>
<sequence length="135" mass="14394">MTQQPTALADATAPRRRARAAAAARRPARDTARPRGRQPAALPLEAPGSVHGRRQRAGATVREGFRAPWTPYGTDGFVREHGARQSPPADVPRSPRAGARGGRIPAHRAAAATVRTVQPIGPDPAELTETVEHRL</sequence>
<evidence type="ECO:0000313" key="3">
    <source>
        <dbReference type="Proteomes" id="UP000288351"/>
    </source>
</evidence>
<organism evidence="2 3">
    <name type="scientific">Streptomyces noursei</name>
    <name type="common">Streptomyces albulus</name>
    <dbReference type="NCBI Taxonomy" id="1971"/>
    <lineage>
        <taxon>Bacteria</taxon>
        <taxon>Bacillati</taxon>
        <taxon>Actinomycetota</taxon>
        <taxon>Actinomycetes</taxon>
        <taxon>Kitasatosporales</taxon>
        <taxon>Streptomycetaceae</taxon>
        <taxon>Streptomyces</taxon>
    </lineage>
</organism>
<gene>
    <name evidence="2" type="ORF">SALB_07702</name>
</gene>
<name>A0A401RB74_STRNR</name>
<feature type="compositionally biased region" description="Low complexity" evidence="1">
    <location>
        <begin position="1"/>
        <end position="12"/>
    </location>
</feature>
<feature type="region of interest" description="Disordered" evidence="1">
    <location>
        <begin position="1"/>
        <end position="135"/>
    </location>
</feature>
<dbReference type="RefSeq" id="WP_020930038.1">
    <property type="nucleotide sequence ID" value="NZ_BHXC01000007.1"/>
</dbReference>
<evidence type="ECO:0000256" key="1">
    <source>
        <dbReference type="SAM" id="MobiDB-lite"/>
    </source>
</evidence>